<keyword evidence="3" id="KW-1185">Reference proteome</keyword>
<accession>A0A1Z4EWG7</accession>
<reference evidence="3" key="1">
    <citation type="journal article" date="2017" name="Genome Announc.">
        <title>Complete Genome Sequence of Mycobacterium stephanolepidis.</title>
        <authorList>
            <person name="Fukano H."/>
            <person name="Yoshida M."/>
            <person name="Katayama Y."/>
            <person name="Omatsu T."/>
            <person name="Mizutani T."/>
            <person name="Kurata O."/>
            <person name="Wada S."/>
            <person name="Hoshino Y."/>
        </authorList>
    </citation>
    <scope>NUCLEOTIDE SEQUENCE [LARGE SCALE GENOMIC DNA]</scope>
    <source>
        <strain evidence="3">NJB0901</strain>
    </source>
</reference>
<protein>
    <submittedName>
        <fullName evidence="2">Uncharacterized protein</fullName>
    </submittedName>
</protein>
<feature type="region of interest" description="Disordered" evidence="1">
    <location>
        <begin position="12"/>
        <end position="40"/>
    </location>
</feature>
<reference evidence="2 3" key="2">
    <citation type="journal article" date="2017" name="Int. J. Syst. Evol. Microbiol.">
        <title>Mycobacterium stephanolepidis sp. nov., a rapidly growing species related to Mycobacterium chelonae, isolated from marine teleost fish, Stephanolepis cirrhifer.</title>
        <authorList>
            <person name="Fukano H."/>
            <person name="Wada S."/>
            <person name="Kurata O."/>
            <person name="Katayama K."/>
            <person name="Fujiwara N."/>
            <person name="Hoshino Y."/>
        </authorList>
    </citation>
    <scope>NUCLEOTIDE SEQUENCE [LARGE SCALE GENOMIC DNA]</scope>
    <source>
        <strain evidence="2 3">NJB0901</strain>
    </source>
</reference>
<organism evidence="2 3">
    <name type="scientific">[Mycobacterium] stephanolepidis</name>
    <dbReference type="NCBI Taxonomy" id="1520670"/>
    <lineage>
        <taxon>Bacteria</taxon>
        <taxon>Bacillati</taxon>
        <taxon>Actinomycetota</taxon>
        <taxon>Actinomycetes</taxon>
        <taxon>Mycobacteriales</taxon>
        <taxon>Mycobacteriaceae</taxon>
        <taxon>Mycobacteroides</taxon>
    </lineage>
</organism>
<feature type="compositionally biased region" description="Basic and acidic residues" evidence="1">
    <location>
        <begin position="28"/>
        <end position="40"/>
    </location>
</feature>
<dbReference type="Proteomes" id="UP000217954">
    <property type="component" value="Chromosome"/>
</dbReference>
<dbReference type="AlphaFoldDB" id="A0A1Z4EWG7"/>
<dbReference type="EMBL" id="AP018165">
    <property type="protein sequence ID" value="BAX97305.1"/>
    <property type="molecule type" value="Genomic_DNA"/>
</dbReference>
<proteinExistence type="predicted"/>
<evidence type="ECO:0000256" key="1">
    <source>
        <dbReference type="SAM" id="MobiDB-lite"/>
    </source>
</evidence>
<gene>
    <name evidence="2" type="ORF">MSTE_01989</name>
</gene>
<sequence length="91" mass="10291">MSGTPVTYYARLAGGHTPDAPSGIVRRTHTDPPTDEAFGRDMKWHPSEYLRRYYLGHNDVDHIEISEDAAKSILDRWCAEWTEQDRASAGS</sequence>
<name>A0A1Z4EWG7_9MYCO</name>
<dbReference type="KEGG" id="mste:MSTE_01989"/>
<evidence type="ECO:0000313" key="3">
    <source>
        <dbReference type="Proteomes" id="UP000217954"/>
    </source>
</evidence>
<evidence type="ECO:0000313" key="2">
    <source>
        <dbReference type="EMBL" id="BAX97305.1"/>
    </source>
</evidence>